<feature type="compositionally biased region" description="Basic residues" evidence="1">
    <location>
        <begin position="201"/>
        <end position="214"/>
    </location>
</feature>
<feature type="compositionally biased region" description="Basic and acidic residues" evidence="1">
    <location>
        <begin position="83"/>
        <end position="117"/>
    </location>
</feature>
<dbReference type="EMBL" id="JAWDJX010000010">
    <property type="protein sequence ID" value="KAK3055048.1"/>
    <property type="molecule type" value="Genomic_DNA"/>
</dbReference>
<feature type="compositionally biased region" description="Basic and acidic residues" evidence="1">
    <location>
        <begin position="39"/>
        <end position="49"/>
    </location>
</feature>
<protein>
    <submittedName>
        <fullName evidence="2">Uncharacterized protein</fullName>
    </submittedName>
</protein>
<keyword evidence="3" id="KW-1185">Reference proteome</keyword>
<dbReference type="AlphaFoldDB" id="A0AAJ0GA16"/>
<reference evidence="2" key="1">
    <citation type="submission" date="2023-04" db="EMBL/GenBank/DDBJ databases">
        <title>Black Yeasts Isolated from many extreme environments.</title>
        <authorList>
            <person name="Coleine C."/>
            <person name="Stajich J.E."/>
            <person name="Selbmann L."/>
        </authorList>
    </citation>
    <scope>NUCLEOTIDE SEQUENCE</scope>
    <source>
        <strain evidence="2">CCFEE 5312</strain>
    </source>
</reference>
<comment type="caution">
    <text evidence="2">The sequence shown here is derived from an EMBL/GenBank/DDBJ whole genome shotgun (WGS) entry which is preliminary data.</text>
</comment>
<name>A0AAJ0GA16_9PEZI</name>
<accession>A0AAJ0GA16</accession>
<feature type="region of interest" description="Disordered" evidence="1">
    <location>
        <begin position="83"/>
        <end position="223"/>
    </location>
</feature>
<organism evidence="2 3">
    <name type="scientific">Extremus antarcticus</name>
    <dbReference type="NCBI Taxonomy" id="702011"/>
    <lineage>
        <taxon>Eukaryota</taxon>
        <taxon>Fungi</taxon>
        <taxon>Dikarya</taxon>
        <taxon>Ascomycota</taxon>
        <taxon>Pezizomycotina</taxon>
        <taxon>Dothideomycetes</taxon>
        <taxon>Dothideomycetidae</taxon>
        <taxon>Mycosphaerellales</taxon>
        <taxon>Extremaceae</taxon>
        <taxon>Extremus</taxon>
    </lineage>
</organism>
<gene>
    <name evidence="2" type="ORF">LTR09_004208</name>
</gene>
<proteinExistence type="predicted"/>
<evidence type="ECO:0000256" key="1">
    <source>
        <dbReference type="SAM" id="MobiDB-lite"/>
    </source>
</evidence>
<sequence>MPLHASNPWRDETYYPGSLGVDFESSSSRRRSSMYEPGDSSHRARRDSSTNRYSPYANLDTGYMTMDYTAADGYRKAYSGEYRDLTEEERPRRRERSASRQRERTDRWFQMTDRENENNNPSSRRRGVADLYDNDYEVQRRYFEPRHSPERRESVRGRSGYEEERRSERRAESRERRTEIREPTYRRRESTTRKNSPDRRMRTRSPTRSSRPRRRSGDWEYLI</sequence>
<feature type="compositionally biased region" description="Basic and acidic residues" evidence="1">
    <location>
        <begin position="137"/>
        <end position="200"/>
    </location>
</feature>
<evidence type="ECO:0000313" key="3">
    <source>
        <dbReference type="Proteomes" id="UP001271007"/>
    </source>
</evidence>
<dbReference type="Proteomes" id="UP001271007">
    <property type="component" value="Unassembled WGS sequence"/>
</dbReference>
<evidence type="ECO:0000313" key="2">
    <source>
        <dbReference type="EMBL" id="KAK3055048.1"/>
    </source>
</evidence>
<feature type="region of interest" description="Disordered" evidence="1">
    <location>
        <begin position="1"/>
        <end position="59"/>
    </location>
</feature>